<sequence>MNTTKRYHPLIIIFDLFQLIKNSFFFIIFLFVIKHGSNSLFFKYGRFVFIILFGYSVIYILLKWYTHKYKLDETSFYITKGIFLKTVQTIPFSKIQNINRRTSFLHKIFQVTSIRFETGMSSDDSTVEFKVITPVKADQIEIYIKNQVASGQEEIIEIKPLTSSNVENDGHEGKHIHFRSTKKDILKASLTSFSFLLLIPLIISIYSNIDDIFHVEAQAKGVLSLILHSRWVLGLVIIILTILSFIFGIVKTSIQFGNYEITSDDNQIYIKKGYLEETIFTITKSRVQAVELKQSLLKRILGLAEVRLISAGNTNIEDDKHEVNSLFPFLPVSRAYDIITEILPSYEITKQMKGLPKRSLCVRLLRPSWFWVVVTFALYYFKPIVFGLEQIWWVLSFILLIWIYTLRVLDFYHTQYTLNEQFIQLKKGSFHTSLFISKRNKIIEMQVKYSFFQKYFGLASITTINRAKPVHHNEICDVPADIARMVYKWYQGRTNEIELV</sequence>
<organism evidence="3 4">
    <name type="scientific">Heyndrickxia oleronia</name>
    <dbReference type="NCBI Taxonomy" id="38875"/>
    <lineage>
        <taxon>Bacteria</taxon>
        <taxon>Bacillati</taxon>
        <taxon>Bacillota</taxon>
        <taxon>Bacilli</taxon>
        <taxon>Bacillales</taxon>
        <taxon>Bacillaceae</taxon>
        <taxon>Heyndrickxia</taxon>
    </lineage>
</organism>
<keyword evidence="1" id="KW-1133">Transmembrane helix</keyword>
<comment type="caution">
    <text evidence="3">The sequence shown here is derived from an EMBL/GenBank/DDBJ whole genome shotgun (WGS) entry which is preliminary data.</text>
</comment>
<dbReference type="PANTHER" id="PTHR34473">
    <property type="entry name" value="UPF0699 TRANSMEMBRANE PROTEIN YDBS"/>
    <property type="match status" value="1"/>
</dbReference>
<evidence type="ECO:0000313" key="3">
    <source>
        <dbReference type="EMBL" id="MDH5162393.1"/>
    </source>
</evidence>
<feature type="domain" description="YdbS-like PH" evidence="2">
    <location>
        <begin position="412"/>
        <end position="489"/>
    </location>
</feature>
<feature type="domain" description="YdbS-like PH" evidence="2">
    <location>
        <begin position="64"/>
        <end position="140"/>
    </location>
</feature>
<dbReference type="PANTHER" id="PTHR34473:SF2">
    <property type="entry name" value="UPF0699 TRANSMEMBRANE PROTEIN YDBT"/>
    <property type="match status" value="1"/>
</dbReference>
<feature type="domain" description="YdbS-like PH" evidence="2">
    <location>
        <begin position="260"/>
        <end position="339"/>
    </location>
</feature>
<feature type="transmembrane region" description="Helical" evidence="1">
    <location>
        <begin position="229"/>
        <end position="250"/>
    </location>
</feature>
<feature type="transmembrane region" description="Helical" evidence="1">
    <location>
        <begin position="391"/>
        <end position="409"/>
    </location>
</feature>
<evidence type="ECO:0000256" key="1">
    <source>
        <dbReference type="SAM" id="Phobius"/>
    </source>
</evidence>
<accession>A0AAW6SVU2</accession>
<dbReference type="AlphaFoldDB" id="A0AAW6SVU2"/>
<reference evidence="3" key="1">
    <citation type="submission" date="2023-03" db="EMBL/GenBank/DDBJ databases">
        <title>Bacterial isolates from washroom surfaces on a university campus.</title>
        <authorList>
            <person name="Holman D.B."/>
            <person name="Gzyl K.E."/>
            <person name="Taheri A.E."/>
        </authorList>
    </citation>
    <scope>NUCLEOTIDE SEQUENCE</scope>
    <source>
        <strain evidence="3">RD03</strain>
    </source>
</reference>
<dbReference type="PIRSF" id="PIRSF026631">
    <property type="entry name" value="UCP026631"/>
    <property type="match status" value="1"/>
</dbReference>
<evidence type="ECO:0000259" key="2">
    <source>
        <dbReference type="Pfam" id="PF03703"/>
    </source>
</evidence>
<evidence type="ECO:0000313" key="4">
    <source>
        <dbReference type="Proteomes" id="UP001159179"/>
    </source>
</evidence>
<feature type="transmembrane region" description="Helical" evidence="1">
    <location>
        <begin position="360"/>
        <end position="379"/>
    </location>
</feature>
<dbReference type="InterPro" id="IPR014529">
    <property type="entry name" value="UCP026631"/>
</dbReference>
<dbReference type="InterPro" id="IPR005182">
    <property type="entry name" value="YdbS-like_PH"/>
</dbReference>
<gene>
    <name evidence="3" type="ORF">P5X88_15765</name>
</gene>
<dbReference type="Pfam" id="PF03703">
    <property type="entry name" value="bPH_2"/>
    <property type="match status" value="3"/>
</dbReference>
<protein>
    <submittedName>
        <fullName evidence="3">PH domain-containing protein</fullName>
    </submittedName>
</protein>
<feature type="transmembrane region" description="Helical" evidence="1">
    <location>
        <begin position="44"/>
        <end position="62"/>
    </location>
</feature>
<proteinExistence type="predicted"/>
<name>A0AAW6SVU2_9BACI</name>
<feature type="transmembrane region" description="Helical" evidence="1">
    <location>
        <begin position="188"/>
        <end position="209"/>
    </location>
</feature>
<feature type="transmembrane region" description="Helical" evidence="1">
    <location>
        <begin position="12"/>
        <end position="32"/>
    </location>
</feature>
<keyword evidence="1" id="KW-0812">Transmembrane</keyword>
<dbReference type="RefSeq" id="WP_280617332.1">
    <property type="nucleotide sequence ID" value="NZ_JAROYP010000009.1"/>
</dbReference>
<dbReference type="EMBL" id="JAROYP010000009">
    <property type="protein sequence ID" value="MDH5162393.1"/>
    <property type="molecule type" value="Genomic_DNA"/>
</dbReference>
<dbReference type="Proteomes" id="UP001159179">
    <property type="component" value="Unassembled WGS sequence"/>
</dbReference>
<keyword evidence="1" id="KW-0472">Membrane</keyword>